<keyword evidence="2 3" id="KW-0456">Lyase</keyword>
<comment type="catalytic activity">
    <reaction evidence="3 4">
        <text>(R)-4'-phosphopantothenate + L-cysteine + CTP = N-[(R)-4-phosphopantothenoyl]-L-cysteine + CMP + diphosphate + H(+)</text>
        <dbReference type="Rhea" id="RHEA:19397"/>
        <dbReference type="ChEBI" id="CHEBI:10986"/>
        <dbReference type="ChEBI" id="CHEBI:15378"/>
        <dbReference type="ChEBI" id="CHEBI:33019"/>
        <dbReference type="ChEBI" id="CHEBI:35235"/>
        <dbReference type="ChEBI" id="CHEBI:37563"/>
        <dbReference type="ChEBI" id="CHEBI:59458"/>
        <dbReference type="ChEBI" id="CHEBI:60377"/>
        <dbReference type="EC" id="6.3.2.5"/>
    </reaction>
</comment>
<gene>
    <name evidence="3" type="primary">coaBC</name>
    <name evidence="7" type="ORF">SAMN04488120_106152</name>
</gene>
<evidence type="ECO:0000313" key="8">
    <source>
        <dbReference type="Proteomes" id="UP000199771"/>
    </source>
</evidence>
<evidence type="ECO:0000259" key="6">
    <source>
        <dbReference type="Pfam" id="PF04127"/>
    </source>
</evidence>
<dbReference type="EC" id="4.1.1.36" evidence="3"/>
<dbReference type="GO" id="GO:0015941">
    <property type="term" value="P:pantothenate catabolic process"/>
    <property type="evidence" value="ECO:0007669"/>
    <property type="project" value="InterPro"/>
</dbReference>
<comment type="cofactor">
    <cofactor evidence="3">
        <name>FMN</name>
        <dbReference type="ChEBI" id="CHEBI:58210"/>
    </cofactor>
    <text evidence="3">Binds 1 FMN per subunit.</text>
</comment>
<evidence type="ECO:0000256" key="2">
    <source>
        <dbReference type="ARBA" id="ARBA00023239"/>
    </source>
</evidence>
<dbReference type="HAMAP" id="MF_02225">
    <property type="entry name" value="CoaBC"/>
    <property type="match status" value="1"/>
</dbReference>
<feature type="binding site" evidence="3">
    <location>
        <position position="327"/>
    </location>
    <ligand>
        <name>CTP</name>
        <dbReference type="ChEBI" id="CHEBI:37563"/>
    </ligand>
</feature>
<protein>
    <recommendedName>
        <fullName evidence="3">Coenzyme A biosynthesis bifunctional protein CoaBC</fullName>
    </recommendedName>
    <alternativeName>
        <fullName evidence="3">DNA/pantothenate metabolism flavoprotein</fullName>
    </alternativeName>
    <alternativeName>
        <fullName evidence="3">Phosphopantothenoylcysteine synthetase/decarboxylase</fullName>
        <shortName evidence="3">PPCS-PPCDC</shortName>
    </alternativeName>
    <domain>
        <recommendedName>
            <fullName evidence="3">Phosphopantothenoylcysteine decarboxylase</fullName>
            <shortName evidence="3">PPC decarboxylase</shortName>
            <shortName evidence="3">PPC-DC</shortName>
            <ecNumber evidence="3">4.1.1.36</ecNumber>
        </recommendedName>
        <alternativeName>
            <fullName evidence="3">CoaC</fullName>
        </alternativeName>
    </domain>
    <domain>
        <recommendedName>
            <fullName evidence="3">Phosphopantothenate--cysteine ligase</fullName>
            <ecNumber evidence="3">6.3.2.5</ecNumber>
        </recommendedName>
        <alternativeName>
            <fullName evidence="3">CoaB</fullName>
        </alternativeName>
        <alternativeName>
            <fullName evidence="3">Phosphopantothenoylcysteine synthetase</fullName>
            <shortName evidence="3">PPC synthetase</shortName>
            <shortName evidence="3">PPC-S</shortName>
        </alternativeName>
    </domain>
</protein>
<dbReference type="AlphaFoldDB" id="A0A1I2JBZ2"/>
<dbReference type="GO" id="GO:0071513">
    <property type="term" value="C:phosphopantothenoylcysteine decarboxylase complex"/>
    <property type="evidence" value="ECO:0007669"/>
    <property type="project" value="TreeGrafter"/>
</dbReference>
<dbReference type="EMBL" id="FOOC01000006">
    <property type="protein sequence ID" value="SFF51839.1"/>
    <property type="molecule type" value="Genomic_DNA"/>
</dbReference>
<feature type="binding site" evidence="3">
    <location>
        <position position="345"/>
    </location>
    <ligand>
        <name>CTP</name>
        <dbReference type="ChEBI" id="CHEBI:37563"/>
    </ligand>
</feature>
<dbReference type="Gene3D" id="3.40.50.10300">
    <property type="entry name" value="CoaB-like"/>
    <property type="match status" value="1"/>
</dbReference>
<comment type="catalytic activity">
    <reaction evidence="3 4">
        <text>N-[(R)-4-phosphopantothenoyl]-L-cysteine + H(+) = (R)-4'-phosphopantetheine + CO2</text>
        <dbReference type="Rhea" id="RHEA:16793"/>
        <dbReference type="ChEBI" id="CHEBI:15378"/>
        <dbReference type="ChEBI" id="CHEBI:16526"/>
        <dbReference type="ChEBI" id="CHEBI:59458"/>
        <dbReference type="ChEBI" id="CHEBI:61723"/>
        <dbReference type="EC" id="4.1.1.36"/>
    </reaction>
</comment>
<dbReference type="InterPro" id="IPR007085">
    <property type="entry name" value="DNA/pantothenate-metab_flavo_C"/>
</dbReference>
<comment type="function">
    <text evidence="3">Catalyzes two sequential steps in the biosynthesis of coenzyme A. In the first step cysteine is conjugated to 4'-phosphopantothenate to form 4-phosphopantothenoylcysteine. In the second step the latter compound is decarboxylated to form 4'-phosphopantotheine.</text>
</comment>
<accession>A0A1I2JBZ2</accession>
<reference evidence="7 8" key="1">
    <citation type="submission" date="2016-10" db="EMBL/GenBank/DDBJ databases">
        <authorList>
            <person name="de Groot N.N."/>
        </authorList>
    </citation>
    <scope>NUCLEOTIDE SEQUENCE [LARGE SCALE GENOMIC DNA]</scope>
    <source>
        <strain evidence="7 8">DSM 23609</strain>
    </source>
</reference>
<feature type="domain" description="Flavoprotein" evidence="5">
    <location>
        <begin position="12"/>
        <end position="181"/>
    </location>
</feature>
<sequence>MQHSQTSLAGRRIVLGVTGGIAAYKAVELVRRLKEAGADVQVVMTEDALRFVGAATFQAVSAHPVRSSLWDAAAEAAMGHIELARWPDLILIAPASANTLARLAHGLADDLLSTLCLATDRPIALAPSMNRLMWAHAATQANLRTLMQRGVHILGPGSGSQACGEIGEGRMWEPAQIRDAVVALLRDGPLLGVRVVVTAGPTREPIDPVRFITNRSSGKMGYALAAALAQMGAEVTLVSGPTALATPPGVNRIDVETAAQMLDATRAEAAGAQILIGAAAVADYRLHTPSAHKIKKKTDTLELSLVKNPDILCELRRAYPDLFIVGFAAETERLAEHARDKLARKQLDLIAANWVGEGRAFERDDNALHVFWNGGERELTQKPKADLARELAMLIAERFRSRTGA</sequence>
<evidence type="ECO:0000256" key="1">
    <source>
        <dbReference type="ARBA" id="ARBA00022793"/>
    </source>
</evidence>
<feature type="region of interest" description="Phosphopantothenate--cysteine ligase" evidence="3">
    <location>
        <begin position="195"/>
        <end position="405"/>
    </location>
</feature>
<keyword evidence="3" id="KW-0460">Magnesium</keyword>
<dbReference type="GO" id="GO:0015937">
    <property type="term" value="P:coenzyme A biosynthetic process"/>
    <property type="evidence" value="ECO:0007669"/>
    <property type="project" value="UniProtKB-UniRule"/>
</dbReference>
<comment type="pathway">
    <text evidence="3 4">Cofactor biosynthesis; coenzyme A biosynthesis; CoA from (R)-pantothenate: step 2/5.</text>
</comment>
<keyword evidence="3 4" id="KW-0285">Flavoprotein</keyword>
<dbReference type="NCBIfam" id="TIGR00521">
    <property type="entry name" value="coaBC_dfp"/>
    <property type="match status" value="1"/>
</dbReference>
<feature type="binding site" evidence="3">
    <location>
        <position position="283"/>
    </location>
    <ligand>
        <name>CTP</name>
        <dbReference type="ChEBI" id="CHEBI:37563"/>
    </ligand>
</feature>
<feature type="binding site" evidence="3">
    <location>
        <begin position="309"/>
        <end position="312"/>
    </location>
    <ligand>
        <name>CTP</name>
        <dbReference type="ChEBI" id="CHEBI:37563"/>
    </ligand>
</feature>
<dbReference type="SUPFAM" id="SSF52507">
    <property type="entry name" value="Homo-oligomeric flavin-containing Cys decarboxylases, HFCD"/>
    <property type="match status" value="1"/>
</dbReference>
<dbReference type="RefSeq" id="WP_091533584.1">
    <property type="nucleotide sequence ID" value="NZ_FOOC01000006.1"/>
</dbReference>
<comment type="function">
    <text evidence="4">Catalyzes two steps in the biosynthesis of coenzyme A. In the first step cysteine is conjugated to 4'-phosphopantothenate to form 4-phosphopantothenoylcysteine, in the latter compound is decarboxylated to form 4'-phosphopantotheine.</text>
</comment>
<keyword evidence="1 3" id="KW-0210">Decarboxylase</keyword>
<comment type="similarity">
    <text evidence="3 4">In the C-terminal section; belongs to the PPC synthetase family.</text>
</comment>
<dbReference type="Gene3D" id="3.40.50.1950">
    <property type="entry name" value="Flavin prenyltransferase-like"/>
    <property type="match status" value="1"/>
</dbReference>
<evidence type="ECO:0000256" key="4">
    <source>
        <dbReference type="RuleBase" id="RU364078"/>
    </source>
</evidence>
<feature type="active site" description="Proton donor" evidence="3">
    <location>
        <position position="163"/>
    </location>
</feature>
<dbReference type="Pfam" id="PF02441">
    <property type="entry name" value="Flavoprotein"/>
    <property type="match status" value="1"/>
</dbReference>
<dbReference type="UniPathway" id="UPA00241">
    <property type="reaction ID" value="UER00353"/>
</dbReference>
<dbReference type="InterPro" id="IPR005252">
    <property type="entry name" value="CoaBC"/>
</dbReference>
<dbReference type="GO" id="GO:0046872">
    <property type="term" value="F:metal ion binding"/>
    <property type="evidence" value="ECO:0007669"/>
    <property type="project" value="UniProtKB-KW"/>
</dbReference>
<dbReference type="GO" id="GO:0010181">
    <property type="term" value="F:FMN binding"/>
    <property type="evidence" value="ECO:0007669"/>
    <property type="project" value="UniProtKB-UniRule"/>
</dbReference>
<dbReference type="STRING" id="1076937.SAMN04488120_106152"/>
<dbReference type="SUPFAM" id="SSF102645">
    <property type="entry name" value="CoaB-like"/>
    <property type="match status" value="1"/>
</dbReference>
<feature type="binding site" evidence="3">
    <location>
        <position position="293"/>
    </location>
    <ligand>
        <name>CTP</name>
        <dbReference type="ChEBI" id="CHEBI:37563"/>
    </ligand>
</feature>
<feature type="region of interest" description="Phosphopantothenoylcysteine decarboxylase" evidence="3">
    <location>
        <begin position="1"/>
        <end position="194"/>
    </location>
</feature>
<dbReference type="Proteomes" id="UP000199771">
    <property type="component" value="Unassembled WGS sequence"/>
</dbReference>
<dbReference type="PANTHER" id="PTHR14359:SF6">
    <property type="entry name" value="PHOSPHOPANTOTHENOYLCYSTEINE DECARBOXYLASE"/>
    <property type="match status" value="1"/>
</dbReference>
<dbReference type="GO" id="GO:0004633">
    <property type="term" value="F:phosphopantothenoylcysteine decarboxylase activity"/>
    <property type="evidence" value="ECO:0007669"/>
    <property type="project" value="UniProtKB-UniRule"/>
</dbReference>
<dbReference type="InterPro" id="IPR036551">
    <property type="entry name" value="Flavin_trans-like"/>
</dbReference>
<keyword evidence="3 4" id="KW-0436">Ligase</keyword>
<comment type="cofactor">
    <cofactor evidence="3">
        <name>Mg(2+)</name>
        <dbReference type="ChEBI" id="CHEBI:18420"/>
    </cofactor>
</comment>
<evidence type="ECO:0000256" key="3">
    <source>
        <dbReference type="HAMAP-Rule" id="MF_02225"/>
    </source>
</evidence>
<comment type="pathway">
    <text evidence="3 4">Cofactor biosynthesis; coenzyme A biosynthesis; CoA from (R)-pantothenate: step 3/5.</text>
</comment>
<comment type="caution">
    <text evidence="3">Lacks conserved residue(s) required for the propagation of feature annotation.</text>
</comment>
<keyword evidence="3" id="KW-0479">Metal-binding</keyword>
<dbReference type="InterPro" id="IPR035929">
    <property type="entry name" value="CoaB-like_sf"/>
</dbReference>
<organism evidence="7 8">
    <name type="scientific">Fontimonas thermophila</name>
    <dbReference type="NCBI Taxonomy" id="1076937"/>
    <lineage>
        <taxon>Bacteria</taxon>
        <taxon>Pseudomonadati</taxon>
        <taxon>Pseudomonadota</taxon>
        <taxon>Gammaproteobacteria</taxon>
        <taxon>Nevskiales</taxon>
        <taxon>Nevskiaceae</taxon>
        <taxon>Fontimonas</taxon>
    </lineage>
</organism>
<dbReference type="OrthoDB" id="9802554at2"/>
<proteinExistence type="inferred from homology"/>
<evidence type="ECO:0000259" key="5">
    <source>
        <dbReference type="Pfam" id="PF02441"/>
    </source>
</evidence>
<dbReference type="PANTHER" id="PTHR14359">
    <property type="entry name" value="HOMO-OLIGOMERIC FLAVIN CONTAINING CYS DECARBOXYLASE FAMILY"/>
    <property type="match status" value="1"/>
</dbReference>
<keyword evidence="3" id="KW-0511">Multifunctional enzyme</keyword>
<comment type="similarity">
    <text evidence="3 4">In the N-terminal section; belongs to the HFCD (homo-oligomeric flavin containing Cys decarboxylase) superfamily.</text>
</comment>
<dbReference type="InterPro" id="IPR003382">
    <property type="entry name" value="Flavoprotein"/>
</dbReference>
<evidence type="ECO:0000313" key="7">
    <source>
        <dbReference type="EMBL" id="SFF51839.1"/>
    </source>
</evidence>
<dbReference type="GO" id="GO:0004632">
    <property type="term" value="F:phosphopantothenate--cysteine ligase activity"/>
    <property type="evidence" value="ECO:0007669"/>
    <property type="project" value="UniProtKB-UniRule"/>
</dbReference>
<keyword evidence="8" id="KW-1185">Reference proteome</keyword>
<dbReference type="EC" id="6.3.2.5" evidence="3"/>
<feature type="domain" description="DNA/pantothenate metabolism flavoprotein C-terminal" evidence="6">
    <location>
        <begin position="191"/>
        <end position="397"/>
    </location>
</feature>
<keyword evidence="3 4" id="KW-0288">FMN</keyword>
<dbReference type="Pfam" id="PF04127">
    <property type="entry name" value="DFP"/>
    <property type="match status" value="1"/>
</dbReference>
<feature type="binding site" evidence="3">
    <location>
        <position position="341"/>
    </location>
    <ligand>
        <name>CTP</name>
        <dbReference type="ChEBI" id="CHEBI:37563"/>
    </ligand>
</feature>
<name>A0A1I2JBZ2_9GAMM</name>